<dbReference type="PROSITE" id="PS51502">
    <property type="entry name" value="S_R_A_B_BARREL"/>
    <property type="match status" value="1"/>
</dbReference>
<dbReference type="Pfam" id="PF07876">
    <property type="entry name" value="Dabb"/>
    <property type="match status" value="1"/>
</dbReference>
<dbReference type="Proteomes" id="UP000637643">
    <property type="component" value="Unassembled WGS sequence"/>
</dbReference>
<evidence type="ECO:0000313" key="3">
    <source>
        <dbReference type="Proteomes" id="UP000637643"/>
    </source>
</evidence>
<feature type="domain" description="Stress-response A/B barrel" evidence="1">
    <location>
        <begin position="1"/>
        <end position="90"/>
    </location>
</feature>
<sequence length="92" mass="10694">MAIFTLSHPRGSREAEAFLQDGARILSAIPVVRNFEVLHQISPKCDFDYGFSMEFENQEAYEAYNAHPSHQSFVQERWETEVARFQEIDLVN</sequence>
<reference evidence="2" key="1">
    <citation type="journal article" date="2014" name="Int. J. Syst. Evol. Microbiol.">
        <title>Complete genome sequence of Corynebacterium casei LMG S-19264T (=DSM 44701T), isolated from a smear-ripened cheese.</title>
        <authorList>
            <consortium name="US DOE Joint Genome Institute (JGI-PGF)"/>
            <person name="Walter F."/>
            <person name="Albersmeier A."/>
            <person name="Kalinowski J."/>
            <person name="Ruckert C."/>
        </authorList>
    </citation>
    <scope>NUCLEOTIDE SEQUENCE</scope>
    <source>
        <strain evidence="2">CGMCC 1.16134</strain>
    </source>
</reference>
<dbReference type="InterPro" id="IPR011008">
    <property type="entry name" value="Dimeric_a/b-barrel"/>
</dbReference>
<dbReference type="SUPFAM" id="SSF54909">
    <property type="entry name" value="Dimeric alpha+beta barrel"/>
    <property type="match status" value="1"/>
</dbReference>
<dbReference type="EMBL" id="BMKR01000002">
    <property type="protein sequence ID" value="GGF63703.1"/>
    <property type="molecule type" value="Genomic_DNA"/>
</dbReference>
<name>A0A917FD28_9BACL</name>
<comment type="caution">
    <text evidence="2">The sequence shown here is derived from an EMBL/GenBank/DDBJ whole genome shotgun (WGS) entry which is preliminary data.</text>
</comment>
<dbReference type="Gene3D" id="3.30.70.100">
    <property type="match status" value="1"/>
</dbReference>
<organism evidence="2 3">
    <name type="scientific">Paenibacillus albidus</name>
    <dbReference type="NCBI Taxonomy" id="2041023"/>
    <lineage>
        <taxon>Bacteria</taxon>
        <taxon>Bacillati</taxon>
        <taxon>Bacillota</taxon>
        <taxon>Bacilli</taxon>
        <taxon>Bacillales</taxon>
        <taxon>Paenibacillaceae</taxon>
        <taxon>Paenibacillus</taxon>
    </lineage>
</organism>
<dbReference type="AlphaFoldDB" id="A0A917FD28"/>
<protein>
    <submittedName>
        <fullName evidence="2">Stress responsive protein</fullName>
    </submittedName>
</protein>
<dbReference type="InterPro" id="IPR013097">
    <property type="entry name" value="Dabb"/>
</dbReference>
<reference evidence="2" key="2">
    <citation type="submission" date="2020-09" db="EMBL/GenBank/DDBJ databases">
        <authorList>
            <person name="Sun Q."/>
            <person name="Zhou Y."/>
        </authorList>
    </citation>
    <scope>NUCLEOTIDE SEQUENCE</scope>
    <source>
        <strain evidence="2">CGMCC 1.16134</strain>
    </source>
</reference>
<proteinExistence type="predicted"/>
<evidence type="ECO:0000259" key="1">
    <source>
        <dbReference type="PROSITE" id="PS51502"/>
    </source>
</evidence>
<accession>A0A917FD28</accession>
<dbReference type="SMART" id="SM00886">
    <property type="entry name" value="Dabb"/>
    <property type="match status" value="1"/>
</dbReference>
<keyword evidence="3" id="KW-1185">Reference proteome</keyword>
<evidence type="ECO:0000313" key="2">
    <source>
        <dbReference type="EMBL" id="GGF63703.1"/>
    </source>
</evidence>
<gene>
    <name evidence="2" type="ORF">GCM10010912_05980</name>
</gene>